<dbReference type="PANTHER" id="PTHR43506">
    <property type="entry name" value="BIOTIN/LIPOATE A/B PROTEIN LIGASE FAMILY"/>
    <property type="match status" value="1"/>
</dbReference>
<comment type="caution">
    <text evidence="3">The sequence shown here is derived from an EMBL/GenBank/DDBJ whole genome shotgun (WGS) entry which is preliminary data.</text>
</comment>
<gene>
    <name evidence="3" type="ORF">BdWA1_000534</name>
</gene>
<reference evidence="3" key="1">
    <citation type="journal article" date="2023" name="Nat. Microbiol.">
        <title>Babesia duncani multi-omics identifies virulence factors and drug targets.</title>
        <authorList>
            <person name="Singh P."/>
            <person name="Lonardi S."/>
            <person name="Liang Q."/>
            <person name="Vydyam P."/>
            <person name="Khabirova E."/>
            <person name="Fang T."/>
            <person name="Gihaz S."/>
            <person name="Thekkiniath J."/>
            <person name="Munshi M."/>
            <person name="Abel S."/>
            <person name="Ciampossin L."/>
            <person name="Batugedara G."/>
            <person name="Gupta M."/>
            <person name="Lu X.M."/>
            <person name="Lenz T."/>
            <person name="Chakravarty S."/>
            <person name="Cornillot E."/>
            <person name="Hu Y."/>
            <person name="Ma W."/>
            <person name="Gonzalez L.M."/>
            <person name="Sanchez S."/>
            <person name="Estrada K."/>
            <person name="Sanchez-Flores A."/>
            <person name="Montero E."/>
            <person name="Harb O.S."/>
            <person name="Le Roch K.G."/>
            <person name="Mamoun C.B."/>
        </authorList>
    </citation>
    <scope>NUCLEOTIDE SEQUENCE</scope>
    <source>
        <strain evidence="3">WA1</strain>
    </source>
</reference>
<dbReference type="AlphaFoldDB" id="A0AAD9UQ53"/>
<dbReference type="SUPFAM" id="SSF55681">
    <property type="entry name" value="Class II aaRS and biotin synthetases"/>
    <property type="match status" value="1"/>
</dbReference>
<keyword evidence="3" id="KW-0436">Ligase</keyword>
<evidence type="ECO:0000313" key="3">
    <source>
        <dbReference type="EMBL" id="KAK2197532.1"/>
    </source>
</evidence>
<dbReference type="InterPro" id="IPR004143">
    <property type="entry name" value="BPL_LPL_catalytic"/>
</dbReference>
<accession>A0AAD9UQ53</accession>
<dbReference type="PANTHER" id="PTHR43506:SF1">
    <property type="entry name" value="BPL_LPL CATALYTIC DOMAIN-CONTAINING PROTEIN"/>
    <property type="match status" value="1"/>
</dbReference>
<feature type="domain" description="RRM" evidence="2">
    <location>
        <begin position="43"/>
        <end position="120"/>
    </location>
</feature>
<dbReference type="Gene3D" id="3.30.930.10">
    <property type="entry name" value="Bira Bifunctional Protein, Domain 2"/>
    <property type="match status" value="1"/>
</dbReference>
<evidence type="ECO:0000256" key="1">
    <source>
        <dbReference type="PROSITE-ProRule" id="PRU00176"/>
    </source>
</evidence>
<dbReference type="InterPro" id="IPR053264">
    <property type="entry name" value="Lipoate-ligase_2_inactive"/>
</dbReference>
<dbReference type="CDD" id="cd12306">
    <property type="entry name" value="RRM_II_PABPs"/>
    <property type="match status" value="1"/>
</dbReference>
<dbReference type="GO" id="GO:0003723">
    <property type="term" value="F:RNA binding"/>
    <property type="evidence" value="ECO:0007669"/>
    <property type="project" value="UniProtKB-UniRule"/>
</dbReference>
<dbReference type="SUPFAM" id="SSF54928">
    <property type="entry name" value="RNA-binding domain, RBD"/>
    <property type="match status" value="1"/>
</dbReference>
<keyword evidence="1" id="KW-0694">RNA-binding</keyword>
<dbReference type="Pfam" id="PF00076">
    <property type="entry name" value="RRM_1"/>
    <property type="match status" value="1"/>
</dbReference>
<dbReference type="KEGG" id="bdw:94334832"/>
<dbReference type="EMBL" id="JALLKP010000001">
    <property type="protein sequence ID" value="KAK2197532.1"/>
    <property type="molecule type" value="Genomic_DNA"/>
</dbReference>
<dbReference type="SMART" id="SM00360">
    <property type="entry name" value="RRM"/>
    <property type="match status" value="1"/>
</dbReference>
<evidence type="ECO:0000259" key="2">
    <source>
        <dbReference type="PROSITE" id="PS50102"/>
    </source>
</evidence>
<name>A0AAD9UQ53_9APIC</name>
<dbReference type="Proteomes" id="UP001214638">
    <property type="component" value="Unassembled WGS sequence"/>
</dbReference>
<dbReference type="GeneID" id="94334832"/>
<dbReference type="InterPro" id="IPR035979">
    <property type="entry name" value="RBD_domain_sf"/>
</dbReference>
<dbReference type="InterPro" id="IPR045864">
    <property type="entry name" value="aa-tRNA-synth_II/BPL/LPL"/>
</dbReference>
<dbReference type="PROSITE" id="PS50102">
    <property type="entry name" value="RRM"/>
    <property type="match status" value="1"/>
</dbReference>
<dbReference type="Pfam" id="PF21948">
    <property type="entry name" value="LplA-B_cat"/>
    <property type="match status" value="1"/>
</dbReference>
<sequence>MDNQPAADITILDDELKRLQGMTDLQMAEEEPGTEGDDSVDRRSIYVGNVDYSTKPQDLQEFFKASGQINRITIMVDKWTGRSKGFAYIEFANENAVSNAVMLNESLFKDRIIRVIPKRKNIPGLGRSRGNGYKRPSRGRGFRACLASNHNAYFVVNAHSSDTRAVIMGISGKAKDFIRNPLDCNRLEISLYNRFTGGGTVVVDENSITSSIICPIHLAVNIGPDNISKWAFDTIYKTCGLFNDSFGHMDGDFVVGNGLDIFKVAGNAQALSQKALVHHSVFMWRQSPMINELLLKPSKAPPYRRNRNHDEFLKSINEALVQSLDTTIKFAQELCMRIGHNIPFIKRKVIIDVLENTETECDIREAGFANRIEISRDFISQVISTIPNPTTCKALP</sequence>
<dbReference type="InterPro" id="IPR000504">
    <property type="entry name" value="RRM_dom"/>
</dbReference>
<dbReference type="GO" id="GO:0016874">
    <property type="term" value="F:ligase activity"/>
    <property type="evidence" value="ECO:0007669"/>
    <property type="project" value="UniProtKB-KW"/>
</dbReference>
<dbReference type="RefSeq" id="XP_067804374.1">
    <property type="nucleotide sequence ID" value="XM_067945583.1"/>
</dbReference>
<dbReference type="Gene3D" id="3.30.70.330">
    <property type="match status" value="1"/>
</dbReference>
<organism evidence="3 4">
    <name type="scientific">Babesia duncani</name>
    <dbReference type="NCBI Taxonomy" id="323732"/>
    <lineage>
        <taxon>Eukaryota</taxon>
        <taxon>Sar</taxon>
        <taxon>Alveolata</taxon>
        <taxon>Apicomplexa</taxon>
        <taxon>Aconoidasida</taxon>
        <taxon>Piroplasmida</taxon>
        <taxon>Babesiidae</taxon>
        <taxon>Babesia</taxon>
    </lineage>
</organism>
<protein>
    <recommendedName>
        <fullName evidence="2">RRM domain-containing protein</fullName>
    </recommendedName>
</protein>
<evidence type="ECO:0000313" key="4">
    <source>
        <dbReference type="Proteomes" id="UP001214638"/>
    </source>
</evidence>
<keyword evidence="4" id="KW-1185">Reference proteome</keyword>
<dbReference type="InterPro" id="IPR012677">
    <property type="entry name" value="Nucleotide-bd_a/b_plait_sf"/>
</dbReference>
<proteinExistence type="predicted"/>